<dbReference type="AlphaFoldDB" id="A0A430K6N0"/>
<accession>A0A430K6N0</accession>
<comment type="caution">
    <text evidence="1">The sequence shown here is derived from an EMBL/GenBank/DDBJ whole genome shotgun (WGS) entry which is preliminary data.</text>
</comment>
<name>A0A430K6N0_9FLAO</name>
<evidence type="ECO:0000313" key="1">
    <source>
        <dbReference type="EMBL" id="RTE54718.1"/>
    </source>
</evidence>
<dbReference type="InterPro" id="IPR003772">
    <property type="entry name" value="YceD"/>
</dbReference>
<dbReference type="Proteomes" id="UP000267585">
    <property type="component" value="Unassembled WGS sequence"/>
</dbReference>
<evidence type="ECO:0000313" key="2">
    <source>
        <dbReference type="Proteomes" id="UP000267585"/>
    </source>
</evidence>
<keyword evidence="2" id="KW-1185">Reference proteome</keyword>
<dbReference type="Pfam" id="PF02620">
    <property type="entry name" value="YceD"/>
    <property type="match status" value="1"/>
</dbReference>
<dbReference type="RefSeq" id="WP_126161449.1">
    <property type="nucleotide sequence ID" value="NZ_RQPJ01000002.1"/>
</dbReference>
<dbReference type="EMBL" id="RQPJ01000002">
    <property type="protein sequence ID" value="RTE54718.1"/>
    <property type="molecule type" value="Genomic_DNA"/>
</dbReference>
<reference evidence="1 2" key="1">
    <citation type="submission" date="2018-11" db="EMBL/GenBank/DDBJ databases">
        <title>Arenibacter aquaticus sp.nov., a marine bacterium isolated from surface seawater in the South China Sea.</title>
        <authorList>
            <person name="Guo J."/>
            <person name="Sun J."/>
        </authorList>
    </citation>
    <scope>NUCLEOTIDE SEQUENCE [LARGE SCALE GENOMIC DNA]</scope>
    <source>
        <strain evidence="1 2">GUO666</strain>
    </source>
</reference>
<protein>
    <submittedName>
        <fullName evidence="1">DUF177 domain-containing protein</fullName>
    </submittedName>
</protein>
<gene>
    <name evidence="1" type="ORF">EHW67_06005</name>
</gene>
<dbReference type="OrthoDB" id="1524821at2"/>
<sequence>MMQLKEYDIPFSGLKQGKHEFEYTIDNKFFESFEYDEFNGANINLHVTLNKLSTMMELEMQAKGTVNVNCDLTSEPYDQGIEANLELVIKFGEEYNDENDEILIIPHGEFQINIAQYAYEMLVLSVPQKKTHPGVLDGTLKSKVLDRLEELQPKETKENKEDIDPRWDALKKLLTDK</sequence>
<proteinExistence type="predicted"/>
<organism evidence="1 2">
    <name type="scientific">Arenibacter aquaticus</name>
    <dbReference type="NCBI Taxonomy" id="2489054"/>
    <lineage>
        <taxon>Bacteria</taxon>
        <taxon>Pseudomonadati</taxon>
        <taxon>Bacteroidota</taxon>
        <taxon>Flavobacteriia</taxon>
        <taxon>Flavobacteriales</taxon>
        <taxon>Flavobacteriaceae</taxon>
        <taxon>Arenibacter</taxon>
    </lineage>
</organism>